<keyword evidence="4 7" id="KW-1133">Transmembrane helix</keyword>
<dbReference type="CDD" id="cd17330">
    <property type="entry name" value="MFS_SLC46_TetA_like"/>
    <property type="match status" value="1"/>
</dbReference>
<dbReference type="InterPro" id="IPR011701">
    <property type="entry name" value="MFS"/>
</dbReference>
<dbReference type="Pfam" id="PF07690">
    <property type="entry name" value="MFS_1"/>
    <property type="match status" value="1"/>
</dbReference>
<keyword evidence="3 7" id="KW-0812">Transmembrane</keyword>
<evidence type="ECO:0000256" key="5">
    <source>
        <dbReference type="ARBA" id="ARBA00023136"/>
    </source>
</evidence>
<dbReference type="InterPro" id="IPR020846">
    <property type="entry name" value="MFS_dom"/>
</dbReference>
<keyword evidence="5 7" id="KW-0472">Membrane</keyword>
<protein>
    <submittedName>
        <fullName evidence="9">MFS transporter</fullName>
    </submittedName>
</protein>
<evidence type="ECO:0000313" key="9">
    <source>
        <dbReference type="EMBL" id="QQZ49977.1"/>
    </source>
</evidence>
<dbReference type="PRINTS" id="PR01035">
    <property type="entry name" value="TCRTETA"/>
</dbReference>
<dbReference type="Gene3D" id="1.20.1250.20">
    <property type="entry name" value="MFS general substrate transporter like domains"/>
    <property type="match status" value="1"/>
</dbReference>
<accession>A0A974P2X6</accession>
<dbReference type="PANTHER" id="PTHR23504">
    <property type="entry name" value="MAJOR FACILITATOR SUPERFAMILY DOMAIN-CONTAINING PROTEIN 10"/>
    <property type="match status" value="1"/>
</dbReference>
<feature type="compositionally biased region" description="Basic and acidic residues" evidence="6">
    <location>
        <begin position="191"/>
        <end position="200"/>
    </location>
</feature>
<dbReference type="SUPFAM" id="SSF103473">
    <property type="entry name" value="MFS general substrate transporter"/>
    <property type="match status" value="1"/>
</dbReference>
<feature type="compositionally biased region" description="Basic residues" evidence="6">
    <location>
        <begin position="158"/>
        <end position="173"/>
    </location>
</feature>
<evidence type="ECO:0000256" key="6">
    <source>
        <dbReference type="SAM" id="MobiDB-lite"/>
    </source>
</evidence>
<gene>
    <name evidence="9" type="ORF">JKL49_25510</name>
</gene>
<proteinExistence type="predicted"/>
<keyword evidence="2" id="KW-0813">Transport</keyword>
<evidence type="ECO:0000256" key="4">
    <source>
        <dbReference type="ARBA" id="ARBA00022989"/>
    </source>
</evidence>
<dbReference type="PANTHER" id="PTHR23504:SF15">
    <property type="entry name" value="MAJOR FACILITATOR SUPERFAMILY (MFS) PROFILE DOMAIN-CONTAINING PROTEIN"/>
    <property type="match status" value="1"/>
</dbReference>
<feature type="region of interest" description="Disordered" evidence="6">
    <location>
        <begin position="141"/>
        <end position="228"/>
    </location>
</feature>
<feature type="transmembrane region" description="Helical" evidence="7">
    <location>
        <begin position="25"/>
        <end position="43"/>
    </location>
</feature>
<name>A0A974P2X6_9CAUL</name>
<comment type="subcellular location">
    <subcellularLocation>
        <location evidence="1">Membrane</location>
        <topology evidence="1">Multi-pass membrane protein</topology>
    </subcellularLocation>
</comment>
<dbReference type="InterPro" id="IPR001958">
    <property type="entry name" value="Tet-R_TetA/multi-R_MdtG-like"/>
</dbReference>
<sequence length="228" mass="24524">MLGFGIIVPLLPFYAKSFDAAPWQIGLIFGAYSVGAFFGEPLWGRLSDKYGRKPLLISTITGNCLCYLALAFAPNIWVAFAIRLVGGLAAGNGAVVQGYIADVTPPEKRARQMSYQGAAWNVGLIIGPSVGASSPTPAWAQPASAFRCSSPRPGGPLRYRHRHRHQGKPRSRGGHQPSPQPLVGHRRGRGSPRDRPHDAADLPGGLRLHRHRKPVRPLVPGPLRLGSA</sequence>
<reference evidence="9" key="1">
    <citation type="submission" date="2021-01" db="EMBL/GenBank/DDBJ databases">
        <title>Genome sequence of Phenylobacterium sp. 20VBR1 isolated from a valley glaceir, Ny-Alesund, Svalbard.</title>
        <authorList>
            <person name="Thomas F.A."/>
            <person name="Krishnan K.P."/>
            <person name="Sinha R.K."/>
        </authorList>
    </citation>
    <scope>NUCLEOTIDE SEQUENCE</scope>
    <source>
        <strain evidence="9">20VBR1</strain>
    </source>
</reference>
<dbReference type="EMBL" id="CP068570">
    <property type="protein sequence ID" value="QQZ49977.1"/>
    <property type="molecule type" value="Genomic_DNA"/>
</dbReference>
<feature type="domain" description="Major facilitator superfamily (MFS) profile" evidence="8">
    <location>
        <begin position="1"/>
        <end position="228"/>
    </location>
</feature>
<evidence type="ECO:0000256" key="3">
    <source>
        <dbReference type="ARBA" id="ARBA00022692"/>
    </source>
</evidence>
<feature type="compositionally biased region" description="Low complexity" evidence="6">
    <location>
        <begin position="216"/>
        <end position="228"/>
    </location>
</feature>
<dbReference type="InterPro" id="IPR036259">
    <property type="entry name" value="MFS_trans_sf"/>
</dbReference>
<evidence type="ECO:0000259" key="8">
    <source>
        <dbReference type="PROSITE" id="PS50850"/>
    </source>
</evidence>
<evidence type="ECO:0000256" key="1">
    <source>
        <dbReference type="ARBA" id="ARBA00004141"/>
    </source>
</evidence>
<feature type="transmembrane region" description="Helical" evidence="7">
    <location>
        <begin position="55"/>
        <end position="74"/>
    </location>
</feature>
<evidence type="ECO:0000256" key="2">
    <source>
        <dbReference type="ARBA" id="ARBA00022448"/>
    </source>
</evidence>
<dbReference type="AlphaFoldDB" id="A0A974P2X6"/>
<dbReference type="GO" id="GO:0022857">
    <property type="term" value="F:transmembrane transporter activity"/>
    <property type="evidence" value="ECO:0007669"/>
    <property type="project" value="InterPro"/>
</dbReference>
<dbReference type="GO" id="GO:0016020">
    <property type="term" value="C:membrane"/>
    <property type="evidence" value="ECO:0007669"/>
    <property type="project" value="UniProtKB-SubCell"/>
</dbReference>
<organism evidence="9">
    <name type="scientific">Phenylobacterium glaciei</name>
    <dbReference type="NCBI Taxonomy" id="2803784"/>
    <lineage>
        <taxon>Bacteria</taxon>
        <taxon>Pseudomonadati</taxon>
        <taxon>Pseudomonadota</taxon>
        <taxon>Alphaproteobacteria</taxon>
        <taxon>Caulobacterales</taxon>
        <taxon>Caulobacteraceae</taxon>
        <taxon>Phenylobacterium</taxon>
    </lineage>
</organism>
<evidence type="ECO:0000256" key="7">
    <source>
        <dbReference type="SAM" id="Phobius"/>
    </source>
</evidence>
<dbReference type="PROSITE" id="PS50850">
    <property type="entry name" value="MFS"/>
    <property type="match status" value="1"/>
</dbReference>